<accession>A0A6C0HXM7</accession>
<sequence length="192" mass="22930">MISIGDHCTVPLLLKELNLRTKSYPFDWTTHEEQLHDTNIMHNLSFIQRLSHDNLDSIVEDYLGPDITKGYHDVIRFPHEVGTKEEIAAKYARRFERLREAMQTKQVYVMLTRHYFIPPPLMEKIRNTLLHHGSILVFLSGTDHPYLNYPDVIFKHIPYDVSQFYEYDYTHFRPMVKDYLSRLDNLLHDRIV</sequence>
<name>A0A6C0HXM7_9ZZZZ</name>
<reference evidence="1" key="1">
    <citation type="journal article" date="2020" name="Nature">
        <title>Giant virus diversity and host interactions through global metagenomics.</title>
        <authorList>
            <person name="Schulz F."/>
            <person name="Roux S."/>
            <person name="Paez-Espino D."/>
            <person name="Jungbluth S."/>
            <person name="Walsh D.A."/>
            <person name="Denef V.J."/>
            <person name="McMahon K.D."/>
            <person name="Konstantinidis K.T."/>
            <person name="Eloe-Fadrosh E.A."/>
            <person name="Kyrpides N.C."/>
            <person name="Woyke T."/>
        </authorList>
    </citation>
    <scope>NUCLEOTIDE SEQUENCE</scope>
    <source>
        <strain evidence="1">GVMAG-M-3300023184-17</strain>
    </source>
</reference>
<dbReference type="AlphaFoldDB" id="A0A6C0HXM7"/>
<proteinExistence type="predicted"/>
<dbReference type="InterPro" id="IPR014903">
    <property type="entry name" value="DUF1796"/>
</dbReference>
<evidence type="ECO:0008006" key="2">
    <source>
        <dbReference type="Google" id="ProtNLM"/>
    </source>
</evidence>
<organism evidence="1">
    <name type="scientific">viral metagenome</name>
    <dbReference type="NCBI Taxonomy" id="1070528"/>
    <lineage>
        <taxon>unclassified sequences</taxon>
        <taxon>metagenomes</taxon>
        <taxon>organismal metagenomes</taxon>
    </lineage>
</organism>
<dbReference type="EMBL" id="MN740041">
    <property type="protein sequence ID" value="QHT85314.1"/>
    <property type="molecule type" value="Genomic_DNA"/>
</dbReference>
<dbReference type="Pfam" id="PF08795">
    <property type="entry name" value="DUF1796"/>
    <property type="match status" value="1"/>
</dbReference>
<evidence type="ECO:0000313" key="1">
    <source>
        <dbReference type="EMBL" id="QHT85314.1"/>
    </source>
</evidence>
<protein>
    <recommendedName>
        <fullName evidence="2">Papain-like cysteine peptidase</fullName>
    </recommendedName>
</protein>